<dbReference type="Proteomes" id="UP000030588">
    <property type="component" value="Unassembled WGS sequence"/>
</dbReference>
<organism evidence="3 4">
    <name type="scientific">Heyndrickxia ginsengihumi</name>
    <dbReference type="NCBI Taxonomy" id="363870"/>
    <lineage>
        <taxon>Bacteria</taxon>
        <taxon>Bacillati</taxon>
        <taxon>Bacillota</taxon>
        <taxon>Bacilli</taxon>
        <taxon>Bacillales</taxon>
        <taxon>Bacillaceae</taxon>
        <taxon>Heyndrickxia</taxon>
    </lineage>
</organism>
<dbReference type="GO" id="GO:0016788">
    <property type="term" value="F:hydrolase activity, acting on ester bonds"/>
    <property type="evidence" value="ECO:0007669"/>
    <property type="project" value="TreeGrafter"/>
</dbReference>
<dbReference type="InterPro" id="IPR000801">
    <property type="entry name" value="Esterase-like"/>
</dbReference>
<dbReference type="SUPFAM" id="SSF53474">
    <property type="entry name" value="alpha/beta-Hydrolases"/>
    <property type="match status" value="1"/>
</dbReference>
<dbReference type="InterPro" id="IPR052558">
    <property type="entry name" value="Siderophore_Hydrolase_D"/>
</dbReference>
<reference evidence="3 4" key="1">
    <citation type="submission" date="2014-10" db="EMBL/GenBank/DDBJ databases">
        <title>Draft genome of phytase producing Bacillus ginsengihumi strain M2.11.</title>
        <authorList>
            <person name="Toymentseva A."/>
            <person name="Boulygina E.A."/>
            <person name="Kazakov S.V."/>
            <person name="Kayumov I."/>
            <person name="Suleimanova A.D."/>
            <person name="Mardanova A.M."/>
            <person name="Maria S.N."/>
            <person name="Sergey M.Y."/>
            <person name="Sharipova M.R."/>
        </authorList>
    </citation>
    <scope>NUCLEOTIDE SEQUENCE [LARGE SCALE GENOMIC DNA]</scope>
    <source>
        <strain evidence="3 4">M2.11</strain>
    </source>
</reference>
<dbReference type="PANTHER" id="PTHR40841:SF2">
    <property type="entry name" value="SIDEROPHORE-DEGRADING ESTERASE (EUROFUNG)"/>
    <property type="match status" value="1"/>
</dbReference>
<name>A0A0A6VAX7_9BACI</name>
<dbReference type="PANTHER" id="PTHR40841">
    <property type="entry name" value="SIDEROPHORE TRIACETYLFUSARININE C ESTERASE"/>
    <property type="match status" value="1"/>
</dbReference>
<protein>
    <recommendedName>
        <fullName evidence="5">Alpha/beta hydrolase</fullName>
    </recommendedName>
</protein>
<comment type="caution">
    <text evidence="3">The sequence shown here is derived from an EMBL/GenBank/DDBJ whole genome shotgun (WGS) entry which is preliminary data.</text>
</comment>
<dbReference type="Gene3D" id="3.40.50.1820">
    <property type="entry name" value="alpha/beta hydrolase"/>
    <property type="match status" value="1"/>
</dbReference>
<keyword evidence="2" id="KW-0378">Hydrolase</keyword>
<dbReference type="OrthoDB" id="9784036at2"/>
<evidence type="ECO:0008006" key="5">
    <source>
        <dbReference type="Google" id="ProtNLM"/>
    </source>
</evidence>
<sequence>MIEKNENNSGFSIFGTNQYEITSKYNDETYHIFVYQPSEAPPSEKGFPVIYLLDGNAIFGSVVEAVRIQSRRPEKTGVIPAIVVAIGYPIIEPFSLTRFKDYTIGKKAESEGVRRPDGSPWPEQGGAEQFLAFIEHELIPQMNERFHIDANRQTIFGHSLGGLLVLHTLFTKPHLFQSYIAGSPSIHWNESMILKEEQQFIENLKKDHKQLKLFIGLGELEKYHKNQIKDKTQNMSKRLSIYEIFGLHVEFTEFTQEGHVSVLLPLINKALRFSLHP</sequence>
<evidence type="ECO:0000256" key="1">
    <source>
        <dbReference type="ARBA" id="ARBA00005622"/>
    </source>
</evidence>
<evidence type="ECO:0000256" key="2">
    <source>
        <dbReference type="ARBA" id="ARBA00022801"/>
    </source>
</evidence>
<comment type="similarity">
    <text evidence="1">Belongs to the esterase D family.</text>
</comment>
<accession>A0A0A6VAX7</accession>
<gene>
    <name evidence="3" type="ORF">NG54_09650</name>
</gene>
<dbReference type="InterPro" id="IPR029058">
    <property type="entry name" value="AB_hydrolase_fold"/>
</dbReference>
<dbReference type="AlphaFoldDB" id="A0A0A6VAX7"/>
<dbReference type="Pfam" id="PF00756">
    <property type="entry name" value="Esterase"/>
    <property type="match status" value="1"/>
</dbReference>
<evidence type="ECO:0000313" key="4">
    <source>
        <dbReference type="Proteomes" id="UP000030588"/>
    </source>
</evidence>
<dbReference type="EMBL" id="JRUN01000025">
    <property type="protein sequence ID" value="KHD85380.1"/>
    <property type="molecule type" value="Genomic_DNA"/>
</dbReference>
<dbReference type="STRING" id="363870.NG54_09650"/>
<evidence type="ECO:0000313" key="3">
    <source>
        <dbReference type="EMBL" id="KHD85380.1"/>
    </source>
</evidence>
<proteinExistence type="inferred from homology"/>